<dbReference type="PANTHER" id="PTHR48182">
    <property type="entry name" value="PROTEIN SERAC1"/>
    <property type="match status" value="1"/>
</dbReference>
<dbReference type="GeneID" id="54291569"/>
<evidence type="ECO:0000256" key="5">
    <source>
        <dbReference type="ARBA" id="ARBA00023128"/>
    </source>
</evidence>
<dbReference type="InterPro" id="IPR002182">
    <property type="entry name" value="NB-ARC"/>
</dbReference>
<evidence type="ECO:0000256" key="1">
    <source>
        <dbReference type="ARBA" id="ARBA00004173"/>
    </source>
</evidence>
<dbReference type="GO" id="GO:0005739">
    <property type="term" value="C:mitochondrion"/>
    <property type="evidence" value="ECO:0007669"/>
    <property type="project" value="UniProtKB-SubCell"/>
</dbReference>
<dbReference type="GO" id="GO:0005783">
    <property type="term" value="C:endoplasmic reticulum"/>
    <property type="evidence" value="ECO:0007669"/>
    <property type="project" value="UniProtKB-SubCell"/>
</dbReference>
<keyword evidence="5" id="KW-0496">Mitochondrion</keyword>
<dbReference type="Gene3D" id="3.40.50.1820">
    <property type="entry name" value="alpha/beta hydrolase"/>
    <property type="match status" value="1"/>
</dbReference>
<evidence type="ECO:0000313" key="9">
    <source>
        <dbReference type="EMBL" id="KAF2010868.1"/>
    </source>
</evidence>
<dbReference type="GO" id="GO:0016020">
    <property type="term" value="C:membrane"/>
    <property type="evidence" value="ECO:0007669"/>
    <property type="project" value="UniProtKB-SubCell"/>
</dbReference>
<dbReference type="EMBL" id="ML978075">
    <property type="protein sequence ID" value="KAF2010868.1"/>
    <property type="molecule type" value="Genomic_DNA"/>
</dbReference>
<dbReference type="Proteomes" id="UP000799778">
    <property type="component" value="Unassembled WGS sequence"/>
</dbReference>
<organism evidence="9 10">
    <name type="scientific">Aaosphaeria arxii CBS 175.79</name>
    <dbReference type="NCBI Taxonomy" id="1450172"/>
    <lineage>
        <taxon>Eukaryota</taxon>
        <taxon>Fungi</taxon>
        <taxon>Dikarya</taxon>
        <taxon>Ascomycota</taxon>
        <taxon>Pezizomycotina</taxon>
        <taxon>Dothideomycetes</taxon>
        <taxon>Pleosporomycetidae</taxon>
        <taxon>Pleosporales</taxon>
        <taxon>Pleosporales incertae sedis</taxon>
        <taxon>Aaosphaeria</taxon>
    </lineage>
</organism>
<evidence type="ECO:0000313" key="10">
    <source>
        <dbReference type="Proteomes" id="UP000799778"/>
    </source>
</evidence>
<name>A0A6A5XD07_9PLEO</name>
<reference evidence="9" key="1">
    <citation type="journal article" date="2020" name="Stud. Mycol.">
        <title>101 Dothideomycetes genomes: a test case for predicting lifestyles and emergence of pathogens.</title>
        <authorList>
            <person name="Haridas S."/>
            <person name="Albert R."/>
            <person name="Binder M."/>
            <person name="Bloem J."/>
            <person name="Labutti K."/>
            <person name="Salamov A."/>
            <person name="Andreopoulos B."/>
            <person name="Baker S."/>
            <person name="Barry K."/>
            <person name="Bills G."/>
            <person name="Bluhm B."/>
            <person name="Cannon C."/>
            <person name="Castanera R."/>
            <person name="Culley D."/>
            <person name="Daum C."/>
            <person name="Ezra D."/>
            <person name="Gonzalez J."/>
            <person name="Henrissat B."/>
            <person name="Kuo A."/>
            <person name="Liang C."/>
            <person name="Lipzen A."/>
            <person name="Lutzoni F."/>
            <person name="Magnuson J."/>
            <person name="Mondo S."/>
            <person name="Nolan M."/>
            <person name="Ohm R."/>
            <person name="Pangilinan J."/>
            <person name="Park H.-J."/>
            <person name="Ramirez L."/>
            <person name="Alfaro M."/>
            <person name="Sun H."/>
            <person name="Tritt A."/>
            <person name="Yoshinaga Y."/>
            <person name="Zwiers L.-H."/>
            <person name="Turgeon B."/>
            <person name="Goodwin S."/>
            <person name="Spatafora J."/>
            <person name="Crous P."/>
            <person name="Grigoriev I."/>
        </authorList>
    </citation>
    <scope>NUCLEOTIDE SEQUENCE</scope>
    <source>
        <strain evidence="9">CBS 175.79</strain>
    </source>
</reference>
<dbReference type="InterPro" id="IPR027417">
    <property type="entry name" value="P-loop_NTPase"/>
</dbReference>
<evidence type="ECO:0000256" key="2">
    <source>
        <dbReference type="ARBA" id="ARBA00004240"/>
    </source>
</evidence>
<accession>A0A6A5XD07</accession>
<dbReference type="InterPro" id="IPR052374">
    <property type="entry name" value="SERAC1"/>
</dbReference>
<dbReference type="InterPro" id="IPR029058">
    <property type="entry name" value="AB_hydrolase_fold"/>
</dbReference>
<dbReference type="PANTHER" id="PTHR48182:SF2">
    <property type="entry name" value="PROTEIN SERAC1"/>
    <property type="match status" value="1"/>
</dbReference>
<feature type="domain" description="NB-ARC" evidence="8">
    <location>
        <begin position="435"/>
        <end position="575"/>
    </location>
</feature>
<dbReference type="SUPFAM" id="SSF53474">
    <property type="entry name" value="alpha/beta-Hydrolases"/>
    <property type="match status" value="1"/>
</dbReference>
<dbReference type="GO" id="GO:0043531">
    <property type="term" value="F:ADP binding"/>
    <property type="evidence" value="ECO:0007669"/>
    <property type="project" value="InterPro"/>
</dbReference>
<keyword evidence="10" id="KW-1185">Reference proteome</keyword>
<dbReference type="InterPro" id="IPR011990">
    <property type="entry name" value="TPR-like_helical_dom_sf"/>
</dbReference>
<protein>
    <recommendedName>
        <fullName evidence="8">NB-ARC domain-containing protein</fullName>
    </recommendedName>
</protein>
<evidence type="ECO:0000256" key="6">
    <source>
        <dbReference type="ARBA" id="ARBA00023136"/>
    </source>
</evidence>
<dbReference type="SUPFAM" id="SSF48452">
    <property type="entry name" value="TPR-like"/>
    <property type="match status" value="2"/>
</dbReference>
<feature type="transmembrane region" description="Helical" evidence="7">
    <location>
        <begin position="201"/>
        <end position="222"/>
    </location>
</feature>
<comment type="subcellular location">
    <subcellularLocation>
        <location evidence="2">Endoplasmic reticulum</location>
    </subcellularLocation>
    <subcellularLocation>
        <location evidence="3">Membrane</location>
    </subcellularLocation>
    <subcellularLocation>
        <location evidence="1">Mitochondrion</location>
    </subcellularLocation>
</comment>
<dbReference type="OrthoDB" id="1658288at2759"/>
<dbReference type="AlphaFoldDB" id="A0A6A5XD07"/>
<dbReference type="Pfam" id="PF00931">
    <property type="entry name" value="NB-ARC"/>
    <property type="match status" value="1"/>
</dbReference>
<gene>
    <name evidence="9" type="ORF">BU24DRAFT_496047</name>
</gene>
<dbReference type="RefSeq" id="XP_033379207.1">
    <property type="nucleotide sequence ID" value="XM_033534172.1"/>
</dbReference>
<dbReference type="Gene3D" id="1.25.40.10">
    <property type="entry name" value="Tetratricopeptide repeat domain"/>
    <property type="match status" value="1"/>
</dbReference>
<dbReference type="Pfam" id="PF13374">
    <property type="entry name" value="TPR_10"/>
    <property type="match status" value="1"/>
</dbReference>
<evidence type="ECO:0000259" key="8">
    <source>
        <dbReference type="Pfam" id="PF00931"/>
    </source>
</evidence>
<dbReference type="Gene3D" id="3.40.50.300">
    <property type="entry name" value="P-loop containing nucleotide triphosphate hydrolases"/>
    <property type="match status" value="1"/>
</dbReference>
<keyword evidence="4" id="KW-0256">Endoplasmic reticulum</keyword>
<sequence>MPTFTKIMTKNPVFRVSGLPAQQPDDELKAMLTTEINKRLTEHERSTADVEVAIVPACSDQRRKVALVEFGGDWPHFLRELLDGTKDVWPLKVTPKRYYNFDCEFSGFTQLYKTATDAVTADVVAITGLGGHAYGSWRSRSNLRQMWLRDFLSEDHPNCRTMTYGYDSKLLGKGTGKIMDFSRTFIEELKKVRNKDQQRPLFFIAHSFGGIILAYCLSHAAARSNMDNNAALHAIYQATYSIFFFGTPHKGMGVDNFRRMMGKNDNGRDALLDDIKKKSSVLEHLQDDFRNIIRERKIVSFYELNQTQQADYDHENQRWARTGHYDTAVETQSALLQLPDAIEEKIPLDGDHSTMVKFNADTDAGYTSVLGRLQQYEREAPSVVEGRFVHAVRTATKRPCDTHWMVPRAVNSLFTGRTELIQRITSALRDDGASNSIRKQLVITGMGGIGKSEVCLQVANALRPDFWGVFWVDVSSEATAKNGFIAVSKMLGSPVDNIEGVLSVLASAQERWLLILDNADDDKTDFKRYIPSGTRGTLIITSRVSDCSQHSTVPAESLKALEEQPSMQLLLKAAQVQEDQWQRYEKPAQEIVHLLEFHTLALIQAGAYIAKGYCEMHEYPEKYELHRKQLLEHYPRQEQSRYQHVYATFEASAERLMRDEAGLDALELLSILGTLSTSMLPLQLFEEAWHEGRRLLKEHNEQHNEERIEEHVIAYYLPKFVDVKAAEWNDRRLTEASTLLDSLFLVTRSSTDGASDLSMHVLTHAWARDRLQAQQQQQAWVSAGSLLALSTGKTKTWQMWERGVRLHLLSLLAPEAEDVVTWGPRMHMFIILLRCGWTLHNLREDDWLMNLAYDIREELMFERYLMIQASFRQLAGRNALCRREFDESIGWFFGLVEMLTAEGKETLSNHIIEAQHLLAAAYRDNHDFDEALDLLEHLLHVRRSTLPEYHPDLLRSKIALALAYHADEQKEEARDLVEDVLEVCNTRMEEIVPEQLDLQYTVGFASGVVGLTQEAVEMLEHVVNARMTALPEHHSDVLCSQHELAKAYAANGHREQGIELMEGVIAAREQILSADHPWLRHSKEELWMMKYHQLPVIVAVHTWQGNGYII</sequence>
<keyword evidence="7" id="KW-1133">Transmembrane helix</keyword>
<evidence type="ECO:0000256" key="4">
    <source>
        <dbReference type="ARBA" id="ARBA00022824"/>
    </source>
</evidence>
<keyword evidence="6 7" id="KW-0472">Membrane</keyword>
<keyword evidence="7" id="KW-0812">Transmembrane</keyword>
<proteinExistence type="predicted"/>
<evidence type="ECO:0000256" key="3">
    <source>
        <dbReference type="ARBA" id="ARBA00004370"/>
    </source>
</evidence>
<dbReference type="SUPFAM" id="SSF52540">
    <property type="entry name" value="P-loop containing nucleoside triphosphate hydrolases"/>
    <property type="match status" value="1"/>
</dbReference>
<dbReference type="Pfam" id="PF13424">
    <property type="entry name" value="TPR_12"/>
    <property type="match status" value="1"/>
</dbReference>
<evidence type="ECO:0000256" key="7">
    <source>
        <dbReference type="SAM" id="Phobius"/>
    </source>
</evidence>